<comment type="subcellular location">
    <subcellularLocation>
        <location evidence="1 8">Cell membrane</location>
        <topology evidence="1 8">Multi-pass membrane protein</topology>
    </subcellularLocation>
</comment>
<dbReference type="EMBL" id="JFKE01000006">
    <property type="protein sequence ID" value="KAJ54643.1"/>
    <property type="molecule type" value="Genomic_DNA"/>
</dbReference>
<feature type="transmembrane region" description="Helical" evidence="8">
    <location>
        <begin position="95"/>
        <end position="116"/>
    </location>
</feature>
<dbReference type="InterPro" id="IPR000515">
    <property type="entry name" value="MetI-like"/>
</dbReference>
<evidence type="ECO:0000256" key="3">
    <source>
        <dbReference type="ARBA" id="ARBA00022448"/>
    </source>
</evidence>
<dbReference type="InterPro" id="IPR035906">
    <property type="entry name" value="MetI-like_sf"/>
</dbReference>
<dbReference type="Proteomes" id="UP000026249">
    <property type="component" value="Unassembled WGS sequence"/>
</dbReference>
<keyword evidence="5 8" id="KW-0812">Transmembrane</keyword>
<feature type="transmembrane region" description="Helical" evidence="8">
    <location>
        <begin position="278"/>
        <end position="303"/>
    </location>
</feature>
<gene>
    <name evidence="10" type="ORF">ACMU_16125</name>
</gene>
<comment type="similarity">
    <text evidence="2 8">Belongs to the binding-protein-dependent transport system permease family.</text>
</comment>
<dbReference type="PANTHER" id="PTHR43227:SF11">
    <property type="entry name" value="BLL4140 PROTEIN"/>
    <property type="match status" value="1"/>
</dbReference>
<dbReference type="InterPro" id="IPR050809">
    <property type="entry name" value="UgpAE/MalFG_permease"/>
</dbReference>
<evidence type="ECO:0000256" key="6">
    <source>
        <dbReference type="ARBA" id="ARBA00022989"/>
    </source>
</evidence>
<dbReference type="GO" id="GO:0005886">
    <property type="term" value="C:plasma membrane"/>
    <property type="evidence" value="ECO:0007669"/>
    <property type="project" value="UniProtKB-SubCell"/>
</dbReference>
<feature type="domain" description="ABC transmembrane type-1" evidence="9">
    <location>
        <begin position="91"/>
        <end position="303"/>
    </location>
</feature>
<dbReference type="GO" id="GO:0055085">
    <property type="term" value="P:transmembrane transport"/>
    <property type="evidence" value="ECO:0007669"/>
    <property type="project" value="InterPro"/>
</dbReference>
<feature type="transmembrane region" description="Helical" evidence="8">
    <location>
        <begin position="176"/>
        <end position="201"/>
    </location>
</feature>
<evidence type="ECO:0000256" key="4">
    <source>
        <dbReference type="ARBA" id="ARBA00022475"/>
    </source>
</evidence>
<evidence type="ECO:0000256" key="2">
    <source>
        <dbReference type="ARBA" id="ARBA00009306"/>
    </source>
</evidence>
<evidence type="ECO:0000259" key="9">
    <source>
        <dbReference type="PROSITE" id="PS50928"/>
    </source>
</evidence>
<comment type="caution">
    <text evidence="10">The sequence shown here is derived from an EMBL/GenBank/DDBJ whole genome shotgun (WGS) entry which is preliminary data.</text>
</comment>
<protein>
    <submittedName>
        <fullName evidence="10">Sugar ABC transporter permease</fullName>
    </submittedName>
</protein>
<keyword evidence="4" id="KW-1003">Cell membrane</keyword>
<keyword evidence="3 8" id="KW-0813">Transport</keyword>
<dbReference type="STRING" id="1454373.ACMU_16125"/>
<dbReference type="PROSITE" id="PS50928">
    <property type="entry name" value="ABC_TM1"/>
    <property type="match status" value="1"/>
</dbReference>
<organism evidence="10 11">
    <name type="scientific">Actibacterium mucosum KCTC 23349</name>
    <dbReference type="NCBI Taxonomy" id="1454373"/>
    <lineage>
        <taxon>Bacteria</taxon>
        <taxon>Pseudomonadati</taxon>
        <taxon>Pseudomonadota</taxon>
        <taxon>Alphaproteobacteria</taxon>
        <taxon>Rhodobacterales</taxon>
        <taxon>Roseobacteraceae</taxon>
        <taxon>Actibacterium</taxon>
    </lineage>
</organism>
<dbReference type="AlphaFoldDB" id="A0A037ZG96"/>
<name>A0A037ZG96_9RHOB</name>
<evidence type="ECO:0000256" key="5">
    <source>
        <dbReference type="ARBA" id="ARBA00022692"/>
    </source>
</evidence>
<dbReference type="Gene3D" id="1.10.3720.10">
    <property type="entry name" value="MetI-like"/>
    <property type="match status" value="1"/>
</dbReference>
<keyword evidence="11" id="KW-1185">Reference proteome</keyword>
<sequence>MTDTPTPNSISPPRQGFSLRPANALNREGWVTAALFLPPALLLFTLFVVLPMGEAAYFSLFKWNGFGTPEDYRGLYNYERLISRDIFKTALWNNMLVILVSVFIQLPIACGLAIILADKIPGGNIFRLLFFLPYVLAEIVAGLIWRFVYDGDTGFIAKFTEWFDLPAFYILAEQDYAMYAILAVIVWKYFGFHMMLFIAGLQAIDRDLYRAARVDGASAWQVLRFVTLPLLKSTMKLSIFFAVLGSLQLFDIIMPMTLGGPSDSTQTMVTYLYNHGFIRAKLGFGSAIGTVLFIICVVFAVVYQKGFFRDAE</sequence>
<dbReference type="Pfam" id="PF00528">
    <property type="entry name" value="BPD_transp_1"/>
    <property type="match status" value="1"/>
</dbReference>
<reference evidence="10 11" key="1">
    <citation type="submission" date="2014-03" db="EMBL/GenBank/DDBJ databases">
        <title>Draft Genome Sequence of Actibacterium mucosum KCTC 23349, a Marine Alphaproteobacterium with Complex Ionic Requirements Isolated from Mediterranean Seawater at Malvarrosa Beach, Valencia, Spain.</title>
        <authorList>
            <person name="Arahal D.R."/>
            <person name="Shao Z."/>
            <person name="Lai Q."/>
            <person name="Pujalte M.J."/>
        </authorList>
    </citation>
    <scope>NUCLEOTIDE SEQUENCE [LARGE SCALE GENOMIC DNA]</scope>
    <source>
        <strain evidence="10 11">KCTC 23349</strain>
    </source>
</reference>
<evidence type="ECO:0000256" key="1">
    <source>
        <dbReference type="ARBA" id="ARBA00004651"/>
    </source>
</evidence>
<feature type="transmembrane region" description="Helical" evidence="8">
    <location>
        <begin position="237"/>
        <end position="258"/>
    </location>
</feature>
<evidence type="ECO:0000256" key="8">
    <source>
        <dbReference type="RuleBase" id="RU363032"/>
    </source>
</evidence>
<keyword evidence="7 8" id="KW-0472">Membrane</keyword>
<dbReference type="RefSeq" id="WP_051588357.1">
    <property type="nucleotide sequence ID" value="NZ_JFKE01000006.1"/>
</dbReference>
<dbReference type="PANTHER" id="PTHR43227">
    <property type="entry name" value="BLL4140 PROTEIN"/>
    <property type="match status" value="1"/>
</dbReference>
<feature type="transmembrane region" description="Helical" evidence="8">
    <location>
        <begin position="128"/>
        <end position="148"/>
    </location>
</feature>
<dbReference type="CDD" id="cd06261">
    <property type="entry name" value="TM_PBP2"/>
    <property type="match status" value="1"/>
</dbReference>
<feature type="transmembrane region" description="Helical" evidence="8">
    <location>
        <begin position="30"/>
        <end position="50"/>
    </location>
</feature>
<keyword evidence="6 8" id="KW-1133">Transmembrane helix</keyword>
<evidence type="ECO:0000256" key="7">
    <source>
        <dbReference type="ARBA" id="ARBA00023136"/>
    </source>
</evidence>
<accession>A0A037ZG96</accession>
<evidence type="ECO:0000313" key="11">
    <source>
        <dbReference type="Proteomes" id="UP000026249"/>
    </source>
</evidence>
<evidence type="ECO:0000313" key="10">
    <source>
        <dbReference type="EMBL" id="KAJ54643.1"/>
    </source>
</evidence>
<proteinExistence type="inferred from homology"/>
<dbReference type="SUPFAM" id="SSF161098">
    <property type="entry name" value="MetI-like"/>
    <property type="match status" value="1"/>
</dbReference>